<protein>
    <submittedName>
        <fullName evidence="14">Outer membrane receptor proteins, mostly Fe transport</fullName>
    </submittedName>
</protein>
<dbReference type="RefSeq" id="WP_072835799.1">
    <property type="nucleotide sequence ID" value="NZ_FQUU01000010.1"/>
</dbReference>
<evidence type="ECO:0000259" key="13">
    <source>
        <dbReference type="Pfam" id="PF07715"/>
    </source>
</evidence>
<dbReference type="GO" id="GO:0009279">
    <property type="term" value="C:cell outer membrane"/>
    <property type="evidence" value="ECO:0007669"/>
    <property type="project" value="UniProtKB-SubCell"/>
</dbReference>
<keyword evidence="8 14" id="KW-0675">Receptor</keyword>
<dbReference type="Gene3D" id="2.60.40.1120">
    <property type="entry name" value="Carboxypeptidase-like, regulatory domain"/>
    <property type="match status" value="1"/>
</dbReference>
<gene>
    <name evidence="14" type="ORF">SAMN02745131_02639</name>
</gene>
<proteinExistence type="inferred from homology"/>
<dbReference type="Proteomes" id="UP000184048">
    <property type="component" value="Unassembled WGS sequence"/>
</dbReference>
<feature type="domain" description="TonB-dependent receptor plug" evidence="13">
    <location>
        <begin position="122"/>
        <end position="230"/>
    </location>
</feature>
<dbReference type="Gene3D" id="2.170.130.10">
    <property type="entry name" value="TonB-dependent receptor, plug domain"/>
    <property type="match status" value="1"/>
</dbReference>
<feature type="signal peptide" evidence="11">
    <location>
        <begin position="1"/>
        <end position="24"/>
    </location>
</feature>
<dbReference type="SUPFAM" id="SSF56935">
    <property type="entry name" value="Porins"/>
    <property type="match status" value="1"/>
</dbReference>
<evidence type="ECO:0000313" key="14">
    <source>
        <dbReference type="EMBL" id="SHF43367.1"/>
    </source>
</evidence>
<evidence type="ECO:0000259" key="12">
    <source>
        <dbReference type="Pfam" id="PF00593"/>
    </source>
</evidence>
<evidence type="ECO:0000256" key="10">
    <source>
        <dbReference type="RuleBase" id="RU003357"/>
    </source>
</evidence>
<dbReference type="AlphaFoldDB" id="A0A1M5BMB9"/>
<evidence type="ECO:0000256" key="4">
    <source>
        <dbReference type="ARBA" id="ARBA00022692"/>
    </source>
</evidence>
<evidence type="ECO:0000256" key="2">
    <source>
        <dbReference type="ARBA" id="ARBA00022448"/>
    </source>
</evidence>
<dbReference type="InterPro" id="IPR037066">
    <property type="entry name" value="Plug_dom_sf"/>
</dbReference>
<comment type="subcellular location">
    <subcellularLocation>
        <location evidence="1">Cell outer membrane</location>
        <topology evidence="1">Multi-pass membrane protein</topology>
    </subcellularLocation>
</comment>
<sequence>MRKSLSYLAVLLAAIFFSLSPVIAQNITISGVVKHSTTGEGIPSVSVTVKGGTRGSYTDGNGKFELKVPTLPVTLVFSSIGFDPKEVVVDNASTSISVNLDPASSLGQEVVVSATRTPQRILESPVSIERVNAATIRNAPAANYYDVITNLKGVDVVASSLTFKTPTTRGFSGSGNLRFNQIVDGMDNQAPGLNFSVGSVIGLTELDVDNMELLPGASSALFGPGGMNGTLLINSKNPFKYQGLSYQVKTGIMHINDQERGVSPYYNWALRWGKKVSEKFAFKISTELIQAKDWLGRDYRDYKRFGTSGQIVPGTRETDPNYDGVNVYGDETSDPRIPTFSSILTSIGTAVPFLKDYIGTITPGIATDMRVSRTGYTENEVANPNTLNFKLSGALHYKLSSRIEAVLAGNWGTGNTVYTGSQRYSLKDLKVGQYKLELNSDKWFLRGYTTQENSGESHNLTVTTQLFNEAWKPSSQWYQEYAFAYLNARQAGRGDMESHNIARSVADKGRPAAGTQQFRTLFDNVRSLPIPTGGLFVDRTDLYMVEGQYNLSDAVKVAEVLVGGNWKKYVLNSQGTLFADKEGPISINEIGAYAQVGKEIIKDYLKLTASGRYDKNENFKGRFTPRVTAVIKPVKDHNIRLSYQTAYRFPSTQQQWIDLNVGTGTLLGGNKALWDKYDLVNNPPNSVSPQGVIGETIPYTEVKPESVTTFEVGYKALIQKKLLIDAYYYTGNYKDFITRRDVLQLSTTKGYSIVVNSPEKVKTYGWGISAEYLLPANFVVNGNVSSDTIKNVPAGFRAFFNTPKYRTVLGFGNTGFGPNNVLGFNIAWRWQKGFFYENDFTQGDLPSFNVVDAAFSVKVHSIKSQFKIGATNAGNQYYRTAVGNPSIGGLYYVSFAYNVL</sequence>
<dbReference type="GO" id="GO:0044718">
    <property type="term" value="P:siderophore transmembrane transport"/>
    <property type="evidence" value="ECO:0007669"/>
    <property type="project" value="TreeGrafter"/>
</dbReference>
<dbReference type="Gene3D" id="2.40.170.20">
    <property type="entry name" value="TonB-dependent receptor, beta-barrel domain"/>
    <property type="match status" value="1"/>
</dbReference>
<dbReference type="Pfam" id="PF13715">
    <property type="entry name" value="CarbopepD_reg_2"/>
    <property type="match status" value="1"/>
</dbReference>
<feature type="chain" id="PRO_5009909087" evidence="11">
    <location>
        <begin position="25"/>
        <end position="900"/>
    </location>
</feature>
<dbReference type="GO" id="GO:0015344">
    <property type="term" value="F:siderophore uptake transmembrane transporter activity"/>
    <property type="evidence" value="ECO:0007669"/>
    <property type="project" value="TreeGrafter"/>
</dbReference>
<dbReference type="Pfam" id="PF07715">
    <property type="entry name" value="Plug"/>
    <property type="match status" value="1"/>
</dbReference>
<evidence type="ECO:0000256" key="11">
    <source>
        <dbReference type="SAM" id="SignalP"/>
    </source>
</evidence>
<evidence type="ECO:0000256" key="6">
    <source>
        <dbReference type="ARBA" id="ARBA00023077"/>
    </source>
</evidence>
<dbReference type="InterPro" id="IPR008969">
    <property type="entry name" value="CarboxyPept-like_regulatory"/>
</dbReference>
<accession>A0A1M5BMB9</accession>
<evidence type="ECO:0000256" key="5">
    <source>
        <dbReference type="ARBA" id="ARBA00022729"/>
    </source>
</evidence>
<feature type="domain" description="TonB-dependent receptor-like beta-barrel" evidence="12">
    <location>
        <begin position="414"/>
        <end position="870"/>
    </location>
</feature>
<reference evidence="14 15" key="1">
    <citation type="submission" date="2016-11" db="EMBL/GenBank/DDBJ databases">
        <authorList>
            <person name="Jaros S."/>
            <person name="Januszkiewicz K."/>
            <person name="Wedrychowicz H."/>
        </authorList>
    </citation>
    <scope>NUCLEOTIDE SEQUENCE [LARGE SCALE GENOMIC DNA]</scope>
    <source>
        <strain evidence="14 15">DSM 18119</strain>
    </source>
</reference>
<name>A0A1M5BMB9_9BACT</name>
<dbReference type="PANTHER" id="PTHR30069">
    <property type="entry name" value="TONB-DEPENDENT OUTER MEMBRANE RECEPTOR"/>
    <property type="match status" value="1"/>
</dbReference>
<dbReference type="InterPro" id="IPR039426">
    <property type="entry name" value="TonB-dep_rcpt-like"/>
</dbReference>
<comment type="similarity">
    <text evidence="10">Belongs to the TonB-dependent receptor family.</text>
</comment>
<dbReference type="EMBL" id="FQUU01000010">
    <property type="protein sequence ID" value="SHF43367.1"/>
    <property type="molecule type" value="Genomic_DNA"/>
</dbReference>
<dbReference type="InterPro" id="IPR012910">
    <property type="entry name" value="Plug_dom"/>
</dbReference>
<keyword evidence="3" id="KW-1134">Transmembrane beta strand</keyword>
<dbReference type="OrthoDB" id="1109208at2"/>
<dbReference type="InterPro" id="IPR036942">
    <property type="entry name" value="Beta-barrel_TonB_sf"/>
</dbReference>
<evidence type="ECO:0000256" key="3">
    <source>
        <dbReference type="ARBA" id="ARBA00022452"/>
    </source>
</evidence>
<dbReference type="PANTHER" id="PTHR30069:SF29">
    <property type="entry name" value="HEMOGLOBIN AND HEMOGLOBIN-HAPTOGLOBIN-BINDING PROTEIN 1-RELATED"/>
    <property type="match status" value="1"/>
</dbReference>
<evidence type="ECO:0000256" key="1">
    <source>
        <dbReference type="ARBA" id="ARBA00004571"/>
    </source>
</evidence>
<evidence type="ECO:0000256" key="8">
    <source>
        <dbReference type="ARBA" id="ARBA00023170"/>
    </source>
</evidence>
<keyword evidence="4" id="KW-0812">Transmembrane</keyword>
<dbReference type="SUPFAM" id="SSF49464">
    <property type="entry name" value="Carboxypeptidase regulatory domain-like"/>
    <property type="match status" value="1"/>
</dbReference>
<keyword evidence="7 10" id="KW-0472">Membrane</keyword>
<keyword evidence="6 10" id="KW-0798">TonB box</keyword>
<dbReference type="InterPro" id="IPR000531">
    <property type="entry name" value="Beta-barrel_TonB"/>
</dbReference>
<organism evidence="14 15">
    <name type="scientific">Flavisolibacter ginsengisoli DSM 18119</name>
    <dbReference type="NCBI Taxonomy" id="1121884"/>
    <lineage>
        <taxon>Bacteria</taxon>
        <taxon>Pseudomonadati</taxon>
        <taxon>Bacteroidota</taxon>
        <taxon>Chitinophagia</taxon>
        <taxon>Chitinophagales</taxon>
        <taxon>Chitinophagaceae</taxon>
        <taxon>Flavisolibacter</taxon>
    </lineage>
</organism>
<keyword evidence="2" id="KW-0813">Transport</keyword>
<keyword evidence="9" id="KW-0998">Cell outer membrane</keyword>
<dbReference type="Pfam" id="PF00593">
    <property type="entry name" value="TonB_dep_Rec_b-barrel"/>
    <property type="match status" value="1"/>
</dbReference>
<evidence type="ECO:0000256" key="7">
    <source>
        <dbReference type="ARBA" id="ARBA00023136"/>
    </source>
</evidence>
<keyword evidence="15" id="KW-1185">Reference proteome</keyword>
<evidence type="ECO:0000313" key="15">
    <source>
        <dbReference type="Proteomes" id="UP000184048"/>
    </source>
</evidence>
<keyword evidence="5 11" id="KW-0732">Signal</keyword>
<evidence type="ECO:0000256" key="9">
    <source>
        <dbReference type="ARBA" id="ARBA00023237"/>
    </source>
</evidence>
<dbReference type="STRING" id="1121884.SAMN02745131_02639"/>